<dbReference type="OrthoDB" id="3222551at2759"/>
<evidence type="ECO:0000259" key="2">
    <source>
        <dbReference type="PROSITE" id="PS50157"/>
    </source>
</evidence>
<evidence type="ECO:0000313" key="3">
    <source>
        <dbReference type="EMBL" id="KAF9527768.1"/>
    </source>
</evidence>
<sequence length="92" mass="10100">MASLPSVLPARPAVQDDTTTLDQIHASVGKITSPEITPIYICTVHKCFRLFPNQRNLTAHSKKDHGLDAVDEKNVVTWNTLAPSNTTMNTQS</sequence>
<keyword evidence="1" id="KW-0862">Zinc</keyword>
<evidence type="ECO:0000256" key="1">
    <source>
        <dbReference type="PROSITE-ProRule" id="PRU00042"/>
    </source>
</evidence>
<dbReference type="InterPro" id="IPR013087">
    <property type="entry name" value="Znf_C2H2_type"/>
</dbReference>
<accession>A0A9P6EE26</accession>
<proteinExistence type="predicted"/>
<dbReference type="EMBL" id="MU157858">
    <property type="protein sequence ID" value="KAF9527768.1"/>
    <property type="molecule type" value="Genomic_DNA"/>
</dbReference>
<dbReference type="GO" id="GO:0008270">
    <property type="term" value="F:zinc ion binding"/>
    <property type="evidence" value="ECO:0007669"/>
    <property type="project" value="UniProtKB-KW"/>
</dbReference>
<dbReference type="PROSITE" id="PS00028">
    <property type="entry name" value="ZINC_FINGER_C2H2_1"/>
    <property type="match status" value="1"/>
</dbReference>
<gene>
    <name evidence="3" type="ORF">CPB83DRAFT_855599</name>
</gene>
<name>A0A9P6EE26_9AGAR</name>
<reference evidence="3" key="1">
    <citation type="submission" date="2020-11" db="EMBL/GenBank/DDBJ databases">
        <authorList>
            <consortium name="DOE Joint Genome Institute"/>
            <person name="Ahrendt S."/>
            <person name="Riley R."/>
            <person name="Andreopoulos W."/>
            <person name="Labutti K."/>
            <person name="Pangilinan J."/>
            <person name="Ruiz-Duenas F.J."/>
            <person name="Barrasa J.M."/>
            <person name="Sanchez-Garcia M."/>
            <person name="Camarero S."/>
            <person name="Miyauchi S."/>
            <person name="Serrano A."/>
            <person name="Linde D."/>
            <person name="Babiker R."/>
            <person name="Drula E."/>
            <person name="Ayuso-Fernandez I."/>
            <person name="Pacheco R."/>
            <person name="Padilla G."/>
            <person name="Ferreira P."/>
            <person name="Barriuso J."/>
            <person name="Kellner H."/>
            <person name="Castanera R."/>
            <person name="Alfaro M."/>
            <person name="Ramirez L."/>
            <person name="Pisabarro A.G."/>
            <person name="Kuo A."/>
            <person name="Tritt A."/>
            <person name="Lipzen A."/>
            <person name="He G."/>
            <person name="Yan M."/>
            <person name="Ng V."/>
            <person name="Cullen D."/>
            <person name="Martin F."/>
            <person name="Rosso M.-N."/>
            <person name="Henrissat B."/>
            <person name="Hibbett D."/>
            <person name="Martinez A.T."/>
            <person name="Grigoriev I.V."/>
        </authorList>
    </citation>
    <scope>NUCLEOTIDE SEQUENCE</scope>
    <source>
        <strain evidence="3">CBS 506.95</strain>
    </source>
</reference>
<dbReference type="Proteomes" id="UP000807306">
    <property type="component" value="Unassembled WGS sequence"/>
</dbReference>
<dbReference type="AlphaFoldDB" id="A0A9P6EE26"/>
<feature type="domain" description="C2H2-type" evidence="2">
    <location>
        <begin position="40"/>
        <end position="65"/>
    </location>
</feature>
<keyword evidence="1" id="KW-0479">Metal-binding</keyword>
<organism evidence="3 4">
    <name type="scientific">Crepidotus variabilis</name>
    <dbReference type="NCBI Taxonomy" id="179855"/>
    <lineage>
        <taxon>Eukaryota</taxon>
        <taxon>Fungi</taxon>
        <taxon>Dikarya</taxon>
        <taxon>Basidiomycota</taxon>
        <taxon>Agaricomycotina</taxon>
        <taxon>Agaricomycetes</taxon>
        <taxon>Agaricomycetidae</taxon>
        <taxon>Agaricales</taxon>
        <taxon>Agaricineae</taxon>
        <taxon>Crepidotaceae</taxon>
        <taxon>Crepidotus</taxon>
    </lineage>
</organism>
<comment type="caution">
    <text evidence="3">The sequence shown here is derived from an EMBL/GenBank/DDBJ whole genome shotgun (WGS) entry which is preliminary data.</text>
</comment>
<keyword evidence="4" id="KW-1185">Reference proteome</keyword>
<dbReference type="PROSITE" id="PS50157">
    <property type="entry name" value="ZINC_FINGER_C2H2_2"/>
    <property type="match status" value="1"/>
</dbReference>
<evidence type="ECO:0000313" key="4">
    <source>
        <dbReference type="Proteomes" id="UP000807306"/>
    </source>
</evidence>
<keyword evidence="1" id="KW-0863">Zinc-finger</keyword>
<protein>
    <recommendedName>
        <fullName evidence="2">C2H2-type domain-containing protein</fullName>
    </recommendedName>
</protein>